<reference evidence="17 18" key="2">
    <citation type="submission" date="2019-01" db="EMBL/GenBank/DDBJ databases">
        <title>The decoding of complex shrimp genome reveals the adaptation for benthos swimmer, frequently molting mechanism and breeding impact on genome.</title>
        <authorList>
            <person name="Sun Y."/>
            <person name="Gao Y."/>
            <person name="Yu Y."/>
        </authorList>
    </citation>
    <scope>NUCLEOTIDE SEQUENCE [LARGE SCALE GENOMIC DNA]</scope>
    <source>
        <tissue evidence="17">Muscle</tissue>
    </source>
</reference>
<dbReference type="InterPro" id="IPR003959">
    <property type="entry name" value="ATPase_AAA_core"/>
</dbReference>
<dbReference type="GO" id="GO:0051301">
    <property type="term" value="P:cell division"/>
    <property type="evidence" value="ECO:0007669"/>
    <property type="project" value="UniProtKB-KW"/>
</dbReference>
<keyword evidence="9 13" id="KW-0067">ATP-binding</keyword>
<keyword evidence="11" id="KW-0472">Membrane</keyword>
<feature type="compositionally biased region" description="Basic and acidic residues" evidence="14">
    <location>
        <begin position="103"/>
        <end position="113"/>
    </location>
</feature>
<keyword evidence="5" id="KW-0132">Cell division</keyword>
<dbReference type="Pfam" id="PF04212">
    <property type="entry name" value="MIT"/>
    <property type="match status" value="1"/>
</dbReference>
<evidence type="ECO:0000256" key="5">
    <source>
        <dbReference type="ARBA" id="ARBA00022618"/>
    </source>
</evidence>
<feature type="domain" description="MIT" evidence="16">
    <location>
        <begin position="3"/>
        <end position="81"/>
    </location>
</feature>
<evidence type="ECO:0000256" key="1">
    <source>
        <dbReference type="ARBA" id="ARBA00004633"/>
    </source>
</evidence>
<evidence type="ECO:0000256" key="2">
    <source>
        <dbReference type="ARBA" id="ARBA00006914"/>
    </source>
</evidence>
<dbReference type="InterPro" id="IPR050304">
    <property type="entry name" value="MT-severing_AAA_ATPase"/>
</dbReference>
<comment type="caution">
    <text evidence="17">The sequence shown here is derived from an EMBL/GenBank/DDBJ whole genome shotgun (WGS) entry which is preliminary data.</text>
</comment>
<evidence type="ECO:0000313" key="18">
    <source>
        <dbReference type="Proteomes" id="UP000283509"/>
    </source>
</evidence>
<keyword evidence="10" id="KW-0653">Protein transport</keyword>
<evidence type="ECO:0000256" key="14">
    <source>
        <dbReference type="SAM" id="MobiDB-lite"/>
    </source>
</evidence>
<proteinExistence type="inferred from homology"/>
<dbReference type="InterPro" id="IPR003960">
    <property type="entry name" value="ATPase_AAA_CS"/>
</dbReference>
<dbReference type="Pfam" id="PF00004">
    <property type="entry name" value="AAA"/>
    <property type="match status" value="1"/>
</dbReference>
<evidence type="ECO:0000256" key="12">
    <source>
        <dbReference type="ARBA" id="ARBA00023306"/>
    </source>
</evidence>
<evidence type="ECO:0000256" key="11">
    <source>
        <dbReference type="ARBA" id="ARBA00023136"/>
    </source>
</evidence>
<dbReference type="InterPro" id="IPR041569">
    <property type="entry name" value="AAA_lid_3"/>
</dbReference>
<dbReference type="GO" id="GO:0015031">
    <property type="term" value="P:protein transport"/>
    <property type="evidence" value="ECO:0007669"/>
    <property type="project" value="UniProtKB-KW"/>
</dbReference>
<protein>
    <recommendedName>
        <fullName evidence="3">vesicle-fusing ATPase</fullName>
        <ecNumber evidence="3">3.6.4.6</ecNumber>
    </recommendedName>
</protein>
<evidence type="ECO:0000256" key="6">
    <source>
        <dbReference type="ARBA" id="ARBA00022741"/>
    </source>
</evidence>
<dbReference type="Gene3D" id="1.10.8.60">
    <property type="match status" value="1"/>
</dbReference>
<dbReference type="GO" id="GO:0005524">
    <property type="term" value="F:ATP binding"/>
    <property type="evidence" value="ECO:0007669"/>
    <property type="project" value="UniProtKB-KW"/>
</dbReference>
<dbReference type="SUPFAM" id="SSF116846">
    <property type="entry name" value="MIT domain"/>
    <property type="match status" value="1"/>
</dbReference>
<dbReference type="InterPro" id="IPR045253">
    <property type="entry name" value="VPS4_MIT"/>
</dbReference>
<accession>A0A3R7PBU3</accession>
<dbReference type="Proteomes" id="UP000283509">
    <property type="component" value="Unassembled WGS sequence"/>
</dbReference>
<dbReference type="FunFam" id="1.20.58.80:FF:000002">
    <property type="entry name" value="Vacuolar protein sorting-associated protein 4A"/>
    <property type="match status" value="1"/>
</dbReference>
<evidence type="ECO:0000256" key="7">
    <source>
        <dbReference type="ARBA" id="ARBA00022753"/>
    </source>
</evidence>
<dbReference type="GO" id="GO:0031902">
    <property type="term" value="C:late endosome membrane"/>
    <property type="evidence" value="ECO:0007669"/>
    <property type="project" value="UniProtKB-SubCell"/>
</dbReference>
<gene>
    <name evidence="17" type="ORF">C7M84_015803</name>
</gene>
<keyword evidence="18" id="KW-1185">Reference proteome</keyword>
<keyword evidence="6 13" id="KW-0547">Nucleotide-binding</keyword>
<dbReference type="GO" id="GO:0016887">
    <property type="term" value="F:ATP hydrolysis activity"/>
    <property type="evidence" value="ECO:0007669"/>
    <property type="project" value="InterPro"/>
</dbReference>
<evidence type="ECO:0000256" key="4">
    <source>
        <dbReference type="ARBA" id="ARBA00022448"/>
    </source>
</evidence>
<dbReference type="PANTHER" id="PTHR23074">
    <property type="entry name" value="AAA DOMAIN-CONTAINING"/>
    <property type="match status" value="1"/>
</dbReference>
<dbReference type="PANTHER" id="PTHR23074:SF83">
    <property type="entry name" value="VACUOLAR PROTEIN SORTING-ASSOCIATED PROTEIN 4A"/>
    <property type="match status" value="1"/>
</dbReference>
<dbReference type="Gene3D" id="1.20.58.80">
    <property type="entry name" value="Phosphotransferase system, lactose/cellobiose-type IIA subunit"/>
    <property type="match status" value="1"/>
</dbReference>
<keyword evidence="12" id="KW-0131">Cell cycle</keyword>
<dbReference type="SMART" id="SM00745">
    <property type="entry name" value="MIT"/>
    <property type="match status" value="1"/>
</dbReference>
<dbReference type="SUPFAM" id="SSF52540">
    <property type="entry name" value="P-loop containing nucleoside triphosphate hydrolases"/>
    <property type="match status" value="1"/>
</dbReference>
<dbReference type="InterPro" id="IPR036181">
    <property type="entry name" value="MIT_dom_sf"/>
</dbReference>
<reference evidence="17 18" key="1">
    <citation type="submission" date="2018-04" db="EMBL/GenBank/DDBJ databases">
        <authorList>
            <person name="Zhang X."/>
            <person name="Yuan J."/>
            <person name="Li F."/>
            <person name="Xiang J."/>
        </authorList>
    </citation>
    <scope>NUCLEOTIDE SEQUENCE [LARGE SCALE GENOMIC DNA]</scope>
    <source>
        <tissue evidence="17">Muscle</tissue>
    </source>
</reference>
<dbReference type="InterPro" id="IPR027417">
    <property type="entry name" value="P-loop_NTPase"/>
</dbReference>
<dbReference type="SMART" id="SM00382">
    <property type="entry name" value="AAA"/>
    <property type="match status" value="1"/>
</dbReference>
<name>A0A3R7PBU3_PENVA</name>
<dbReference type="EC" id="3.6.4.6" evidence="3"/>
<keyword evidence="7" id="KW-0967">Endosome</keyword>
<dbReference type="Gene3D" id="3.40.50.300">
    <property type="entry name" value="P-loop containing nucleotide triphosphate hydrolases"/>
    <property type="match status" value="1"/>
</dbReference>
<dbReference type="AlphaFoldDB" id="A0A3R7PBU3"/>
<dbReference type="EMBL" id="QCYY01002982">
    <property type="protein sequence ID" value="ROT66185.1"/>
    <property type="molecule type" value="Genomic_DNA"/>
</dbReference>
<comment type="similarity">
    <text evidence="2 13">Belongs to the AAA ATPase family.</text>
</comment>
<dbReference type="InterPro" id="IPR015415">
    <property type="entry name" value="Spast_Vps4_C"/>
</dbReference>
<feature type="region of interest" description="Disordered" evidence="14">
    <location>
        <begin position="75"/>
        <end position="113"/>
    </location>
</feature>
<evidence type="ECO:0000256" key="8">
    <source>
        <dbReference type="ARBA" id="ARBA00022801"/>
    </source>
</evidence>
<dbReference type="InterPro" id="IPR007330">
    <property type="entry name" value="MIT_dom"/>
</dbReference>
<evidence type="ECO:0000256" key="13">
    <source>
        <dbReference type="RuleBase" id="RU003651"/>
    </source>
</evidence>
<dbReference type="FunFam" id="1.10.8.60:FF:000015">
    <property type="entry name" value="vacuolar protein sorting-associated protein 4A"/>
    <property type="match status" value="1"/>
</dbReference>
<evidence type="ECO:0000313" key="17">
    <source>
        <dbReference type="EMBL" id="ROT66185.1"/>
    </source>
</evidence>
<dbReference type="PROSITE" id="PS00674">
    <property type="entry name" value="AAA"/>
    <property type="match status" value="1"/>
</dbReference>
<dbReference type="GO" id="GO:0016197">
    <property type="term" value="P:endosomal transport"/>
    <property type="evidence" value="ECO:0007669"/>
    <property type="project" value="TreeGrafter"/>
</dbReference>
<organism evidence="17 18">
    <name type="scientific">Penaeus vannamei</name>
    <name type="common">Whiteleg shrimp</name>
    <name type="synonym">Litopenaeus vannamei</name>
    <dbReference type="NCBI Taxonomy" id="6689"/>
    <lineage>
        <taxon>Eukaryota</taxon>
        <taxon>Metazoa</taxon>
        <taxon>Ecdysozoa</taxon>
        <taxon>Arthropoda</taxon>
        <taxon>Crustacea</taxon>
        <taxon>Multicrustacea</taxon>
        <taxon>Malacostraca</taxon>
        <taxon>Eumalacostraca</taxon>
        <taxon>Eucarida</taxon>
        <taxon>Decapoda</taxon>
        <taxon>Dendrobranchiata</taxon>
        <taxon>Penaeoidea</taxon>
        <taxon>Penaeidae</taxon>
        <taxon>Penaeus</taxon>
    </lineage>
</organism>
<dbReference type="FunFam" id="3.40.50.300:FF:000043">
    <property type="entry name" value="Vacuolar protein sorting-associated protein 4"/>
    <property type="match status" value="1"/>
</dbReference>
<keyword evidence="4" id="KW-0813">Transport</keyword>
<evidence type="ECO:0000256" key="10">
    <source>
        <dbReference type="ARBA" id="ARBA00022927"/>
    </source>
</evidence>
<keyword evidence="8" id="KW-0378">Hydrolase</keyword>
<dbReference type="InterPro" id="IPR003593">
    <property type="entry name" value="AAA+_ATPase"/>
</dbReference>
<dbReference type="GO" id="GO:0007033">
    <property type="term" value="P:vacuole organization"/>
    <property type="evidence" value="ECO:0007669"/>
    <property type="project" value="TreeGrafter"/>
</dbReference>
<comment type="subcellular location">
    <subcellularLocation>
        <location evidence="1">Late endosome membrane</location>
        <topology evidence="1">Peripheral membrane protein</topology>
    </subcellularLocation>
</comment>
<dbReference type="CDD" id="cd02678">
    <property type="entry name" value="MIT_VPS4"/>
    <property type="match status" value="1"/>
</dbReference>
<dbReference type="OrthoDB" id="29072at2759"/>
<dbReference type="Pfam" id="PF17862">
    <property type="entry name" value="AAA_lid_3"/>
    <property type="match status" value="1"/>
</dbReference>
<dbReference type="Pfam" id="PF09336">
    <property type="entry name" value="Vps4_C"/>
    <property type="match status" value="1"/>
</dbReference>
<evidence type="ECO:0000256" key="3">
    <source>
        <dbReference type="ARBA" id="ARBA00012674"/>
    </source>
</evidence>
<evidence type="ECO:0000259" key="16">
    <source>
        <dbReference type="SMART" id="SM00745"/>
    </source>
</evidence>
<feature type="domain" description="AAA+ ATPase" evidence="15">
    <location>
        <begin position="159"/>
        <end position="295"/>
    </location>
</feature>
<evidence type="ECO:0000256" key="9">
    <source>
        <dbReference type="ARBA" id="ARBA00022840"/>
    </source>
</evidence>
<sequence>MASGGALQKAIELVTKATEEDKSNNYAEALRLYESAVEYFLHAMKYEVPNERAKDTIRAKCKEYLNRAEKLKEHLGKKKKAEKAGVPVGKKNSKDSDSDEESDPAKKKMESRLEGAIVAEKPNIRWDDVAGLEGAKAALKEAVILPIKFPHMFTGKRQAWRGILLFGPPGTGKTFLAKAVATEANNSTFFSVSSADLVSKWMGESEQHVKTLFSMAREQKPSIIFIDEVDSLCSSRSEQESESARRIKTEFLVQMQGVGNQNDGVLVLGATNIPWTLDSAIRRRFEKRIYIPLPEKHARKNMFMLNLGDTPHCLSNEDFDYLGEFTEGFSGADISIVVRDALMQPVRKVQTATHFKKVSGRSRDDPNVIVHDYLMPCSPGDPNAFEMTWEQVPSDKLYEPEVTMADMKCALNDCKPSVNQADLDKLRQFTEEFGQEG</sequence>
<evidence type="ECO:0000259" key="15">
    <source>
        <dbReference type="SMART" id="SM00382"/>
    </source>
</evidence>
<dbReference type="STRING" id="6689.A0A3R7PBU3"/>